<evidence type="ECO:0000256" key="5">
    <source>
        <dbReference type="ARBA" id="ARBA00022763"/>
    </source>
</evidence>
<dbReference type="FunFam" id="3.20.20.150:FF:000001">
    <property type="entry name" value="Probable endonuclease 4"/>
    <property type="match status" value="1"/>
</dbReference>
<dbReference type="PANTHER" id="PTHR21445">
    <property type="entry name" value="ENDONUCLEASE IV ENDODEOXYRIBONUCLEASE IV"/>
    <property type="match status" value="1"/>
</dbReference>
<evidence type="ECO:0000256" key="9">
    <source>
        <dbReference type="HAMAP-Rule" id="MF_00152"/>
    </source>
</evidence>
<evidence type="ECO:0000256" key="6">
    <source>
        <dbReference type="ARBA" id="ARBA00022801"/>
    </source>
</evidence>
<keyword evidence="3 9" id="KW-0479">Metal-binding</keyword>
<evidence type="ECO:0000256" key="8">
    <source>
        <dbReference type="ARBA" id="ARBA00023204"/>
    </source>
</evidence>
<dbReference type="Proteomes" id="UP000000447">
    <property type="component" value="Chromosome"/>
</dbReference>
<comment type="function">
    <text evidence="9">Endonuclease IV plays a role in DNA repair. It cleaves phosphodiester bonds at apurinic or apyrimidinic (AP) sites, generating a 3'-hydroxyl group and a 5'-terminal sugar phosphate.</text>
</comment>
<comment type="cofactor">
    <cofactor evidence="9">
        <name>Zn(2+)</name>
        <dbReference type="ChEBI" id="CHEBI:29105"/>
    </cofactor>
    <text evidence="9">Binds 3 Zn(2+) ions.</text>
</comment>
<feature type="binding site" evidence="9">
    <location>
        <position position="258"/>
    </location>
    <ligand>
        <name>Zn(2+)</name>
        <dbReference type="ChEBI" id="CHEBI:29105"/>
        <label>2</label>
    </ligand>
</feature>
<dbReference type="KEGG" id="tro:trd_1666"/>
<dbReference type="SUPFAM" id="SSF51658">
    <property type="entry name" value="Xylose isomerase-like"/>
    <property type="match status" value="1"/>
</dbReference>
<proteinExistence type="inferred from homology"/>
<dbReference type="PROSITE" id="PS51432">
    <property type="entry name" value="AP_NUCLEASE_F2_4"/>
    <property type="match status" value="1"/>
</dbReference>
<dbReference type="GO" id="GO:0003677">
    <property type="term" value="F:DNA binding"/>
    <property type="evidence" value="ECO:0007669"/>
    <property type="project" value="InterPro"/>
</dbReference>
<dbReference type="GO" id="GO:0008833">
    <property type="term" value="F:deoxyribonuclease IV (phage-T4-induced) activity"/>
    <property type="evidence" value="ECO:0007669"/>
    <property type="project" value="UniProtKB-UniRule"/>
</dbReference>
<keyword evidence="2 9" id="KW-0540">Nuclease</keyword>
<feature type="binding site" evidence="9">
    <location>
        <position position="142"/>
    </location>
    <ligand>
        <name>Zn(2+)</name>
        <dbReference type="ChEBI" id="CHEBI:29105"/>
        <label>1</label>
    </ligand>
</feature>
<feature type="binding site" evidence="9">
    <location>
        <position position="142"/>
    </location>
    <ligand>
        <name>Zn(2+)</name>
        <dbReference type="ChEBI" id="CHEBI:29105"/>
        <label>2</label>
    </ligand>
</feature>
<sequence>MRFGAHMSIAGGVDRAIDRAIEIGCEAVQLFTKSSNQWKARPLTPDEIARFKEKAARYGLPTVAHDSYLINLASPDDALWEKSITAFREELERCEVLGIPYLVTHPGAFGEAGLEFGIRRVAEALNRLHADLPGYRVMTLLETTAGQGSSLGYRFEQLAAIVERVREPERVGYCFDTCHVFAAGYELRTPEGYRATMDEFDRILGLDRLFVFHLNDSKRELGSRIDRHEHIGQGKIGLEGFRLLVNDPRFAEHPGLLETEKSPELHEDVENLRVLRSLVAS</sequence>
<comment type="catalytic activity">
    <reaction evidence="9">
        <text>Endonucleolytic cleavage to 5'-phosphooligonucleotide end-products.</text>
        <dbReference type="EC" id="3.1.21.2"/>
    </reaction>
</comment>
<evidence type="ECO:0000313" key="12">
    <source>
        <dbReference type="Proteomes" id="UP000000447"/>
    </source>
</evidence>
<dbReference type="PROSITE" id="PS00729">
    <property type="entry name" value="AP_NUCLEASE_F2_1"/>
    <property type="match status" value="1"/>
</dbReference>
<name>B9L0H1_THERP</name>
<organism evidence="11 12">
    <name type="scientific">Thermomicrobium roseum (strain ATCC 27502 / DSM 5159 / P-2)</name>
    <dbReference type="NCBI Taxonomy" id="309801"/>
    <lineage>
        <taxon>Bacteria</taxon>
        <taxon>Pseudomonadati</taxon>
        <taxon>Thermomicrobiota</taxon>
        <taxon>Thermomicrobia</taxon>
        <taxon>Thermomicrobiales</taxon>
        <taxon>Thermomicrobiaceae</taxon>
        <taxon>Thermomicrobium</taxon>
    </lineage>
</organism>
<keyword evidence="5 9" id="KW-0227">DNA damage</keyword>
<dbReference type="HAMAP" id="MF_00152">
    <property type="entry name" value="Nfo"/>
    <property type="match status" value="1"/>
</dbReference>
<keyword evidence="8 9" id="KW-0234">DNA repair</keyword>
<keyword evidence="7 9" id="KW-0862">Zinc</keyword>
<accession>B9L0H1</accession>
<evidence type="ECO:0000256" key="1">
    <source>
        <dbReference type="ARBA" id="ARBA00005340"/>
    </source>
</evidence>
<dbReference type="PROSITE" id="PS00731">
    <property type="entry name" value="AP_NUCLEASE_F2_3"/>
    <property type="match status" value="1"/>
</dbReference>
<dbReference type="InterPro" id="IPR013022">
    <property type="entry name" value="Xyl_isomerase-like_TIM-brl"/>
</dbReference>
<feature type="binding site" evidence="9">
    <location>
        <position position="226"/>
    </location>
    <ligand>
        <name>Zn(2+)</name>
        <dbReference type="ChEBI" id="CHEBI:29105"/>
        <label>3</label>
    </ligand>
</feature>
<evidence type="ECO:0000313" key="11">
    <source>
        <dbReference type="EMBL" id="ACM06112.1"/>
    </source>
</evidence>
<dbReference type="STRING" id="309801.trd_1666"/>
<dbReference type="GO" id="GO:0008081">
    <property type="term" value="F:phosphoric diester hydrolase activity"/>
    <property type="evidence" value="ECO:0007669"/>
    <property type="project" value="TreeGrafter"/>
</dbReference>
<keyword evidence="4 9" id="KW-0255">Endonuclease</keyword>
<gene>
    <name evidence="9" type="primary">nfo</name>
    <name evidence="11" type="ordered locus">trd_1666</name>
</gene>
<feature type="binding site" evidence="9">
    <location>
        <position position="213"/>
    </location>
    <ligand>
        <name>Zn(2+)</name>
        <dbReference type="ChEBI" id="CHEBI:29105"/>
        <label>2</label>
    </ligand>
</feature>
<evidence type="ECO:0000259" key="10">
    <source>
        <dbReference type="Pfam" id="PF01261"/>
    </source>
</evidence>
<dbReference type="Pfam" id="PF01261">
    <property type="entry name" value="AP_endonuc_2"/>
    <property type="match status" value="1"/>
</dbReference>
<feature type="binding site" evidence="9">
    <location>
        <position position="105"/>
    </location>
    <ligand>
        <name>Zn(2+)</name>
        <dbReference type="ChEBI" id="CHEBI:29105"/>
        <label>1</label>
    </ligand>
</feature>
<keyword evidence="12" id="KW-1185">Reference proteome</keyword>
<reference evidence="11 12" key="1">
    <citation type="journal article" date="2009" name="PLoS ONE">
        <title>Complete genome sequence of the aerobic CO-oxidizing thermophile Thermomicrobium roseum.</title>
        <authorList>
            <person name="Wu D."/>
            <person name="Raymond J."/>
            <person name="Wu M."/>
            <person name="Chatterji S."/>
            <person name="Ren Q."/>
            <person name="Graham J.E."/>
            <person name="Bryant D.A."/>
            <person name="Robb F."/>
            <person name="Colman A."/>
            <person name="Tallon L.J."/>
            <person name="Badger J.H."/>
            <person name="Madupu R."/>
            <person name="Ward N.L."/>
            <person name="Eisen J.A."/>
        </authorList>
    </citation>
    <scope>NUCLEOTIDE SEQUENCE [LARGE SCALE GENOMIC DNA]</scope>
    <source>
        <strain evidence="12">ATCC 27502 / DSM 5159 / P-2</strain>
    </source>
</reference>
<dbReference type="Gene3D" id="3.20.20.150">
    <property type="entry name" value="Divalent-metal-dependent TIM barrel enzymes"/>
    <property type="match status" value="1"/>
</dbReference>
<dbReference type="CDD" id="cd00019">
    <property type="entry name" value="AP2Ec"/>
    <property type="match status" value="1"/>
</dbReference>
<dbReference type="EMBL" id="CP001275">
    <property type="protein sequence ID" value="ACM06112.1"/>
    <property type="molecule type" value="Genomic_DNA"/>
</dbReference>
<feature type="binding site" evidence="9">
    <location>
        <position position="228"/>
    </location>
    <ligand>
        <name>Zn(2+)</name>
        <dbReference type="ChEBI" id="CHEBI:29105"/>
        <label>3</label>
    </ligand>
</feature>
<dbReference type="InterPro" id="IPR036237">
    <property type="entry name" value="Xyl_isomerase-like_sf"/>
</dbReference>
<comment type="similarity">
    <text evidence="1 9">Belongs to the AP endonuclease 2 family.</text>
</comment>
<evidence type="ECO:0000256" key="4">
    <source>
        <dbReference type="ARBA" id="ARBA00022759"/>
    </source>
</evidence>
<dbReference type="PANTHER" id="PTHR21445:SF0">
    <property type="entry name" value="APURINIC-APYRIMIDINIC ENDONUCLEASE"/>
    <property type="match status" value="1"/>
</dbReference>
<dbReference type="EC" id="3.1.21.2" evidence="9"/>
<feature type="binding site" evidence="9">
    <location>
        <position position="179"/>
    </location>
    <ligand>
        <name>Zn(2+)</name>
        <dbReference type="ChEBI" id="CHEBI:29105"/>
        <label>3</label>
    </ligand>
</feature>
<dbReference type="GO" id="GO:0006284">
    <property type="term" value="P:base-excision repair"/>
    <property type="evidence" value="ECO:0007669"/>
    <property type="project" value="TreeGrafter"/>
</dbReference>
<dbReference type="InterPro" id="IPR001719">
    <property type="entry name" value="AP_endonuc_2"/>
</dbReference>
<evidence type="ECO:0000256" key="3">
    <source>
        <dbReference type="ARBA" id="ARBA00022723"/>
    </source>
</evidence>
<dbReference type="GO" id="GO:0008270">
    <property type="term" value="F:zinc ion binding"/>
    <property type="evidence" value="ECO:0007669"/>
    <property type="project" value="UniProtKB-UniRule"/>
</dbReference>
<dbReference type="SMART" id="SM00518">
    <property type="entry name" value="AP2Ec"/>
    <property type="match status" value="1"/>
</dbReference>
<dbReference type="AlphaFoldDB" id="B9L0H1"/>
<dbReference type="HOGENOM" id="CLU_025885_0_1_0"/>
<dbReference type="InterPro" id="IPR018246">
    <property type="entry name" value="AP_endonuc_F2_Zn_BS"/>
</dbReference>
<feature type="binding site" evidence="9">
    <location>
        <position position="65"/>
    </location>
    <ligand>
        <name>Zn(2+)</name>
        <dbReference type="ChEBI" id="CHEBI:29105"/>
        <label>1</label>
    </ligand>
</feature>
<evidence type="ECO:0000256" key="7">
    <source>
        <dbReference type="ARBA" id="ARBA00022833"/>
    </source>
</evidence>
<feature type="domain" description="Xylose isomerase-like TIM barrel" evidence="10">
    <location>
        <begin position="18"/>
        <end position="276"/>
    </location>
</feature>
<keyword evidence="6 9" id="KW-0378">Hydrolase</keyword>
<protein>
    <recommendedName>
        <fullName evidence="9">Probable endonuclease 4</fullName>
        <ecNumber evidence="9">3.1.21.2</ecNumber>
    </recommendedName>
    <alternativeName>
        <fullName evidence="9">Endodeoxyribonuclease IV</fullName>
    </alternativeName>
    <alternativeName>
        <fullName evidence="9">Endonuclease IV</fullName>
    </alternativeName>
</protein>
<dbReference type="eggNOG" id="COG0648">
    <property type="taxonomic scope" value="Bacteria"/>
</dbReference>
<evidence type="ECO:0000256" key="2">
    <source>
        <dbReference type="ARBA" id="ARBA00022722"/>
    </source>
</evidence>
<dbReference type="GO" id="GO:0003906">
    <property type="term" value="F:DNA-(apurinic or apyrimidinic site) endonuclease activity"/>
    <property type="evidence" value="ECO:0007669"/>
    <property type="project" value="TreeGrafter"/>
</dbReference>
<feature type="binding site" evidence="9">
    <location>
        <position position="176"/>
    </location>
    <ligand>
        <name>Zn(2+)</name>
        <dbReference type="ChEBI" id="CHEBI:29105"/>
        <label>2</label>
    </ligand>
</feature>
<dbReference type="NCBIfam" id="TIGR00587">
    <property type="entry name" value="nfo"/>
    <property type="match status" value="1"/>
</dbReference>